<dbReference type="InterPro" id="IPR028909">
    <property type="entry name" value="bL21-like"/>
</dbReference>
<evidence type="ECO:0000313" key="3">
    <source>
        <dbReference type="EMBL" id="ODQ66020.1"/>
    </source>
</evidence>
<organism evidence="3 4">
    <name type="scientific">Nadsonia fulvescens var. elongata DSM 6958</name>
    <dbReference type="NCBI Taxonomy" id="857566"/>
    <lineage>
        <taxon>Eukaryota</taxon>
        <taxon>Fungi</taxon>
        <taxon>Dikarya</taxon>
        <taxon>Ascomycota</taxon>
        <taxon>Saccharomycotina</taxon>
        <taxon>Dipodascomycetes</taxon>
        <taxon>Dipodascales</taxon>
        <taxon>Dipodascales incertae sedis</taxon>
        <taxon>Nadsonia</taxon>
    </lineage>
</organism>
<gene>
    <name evidence="3" type="ORF">NADFUDRAFT_82895</name>
</gene>
<dbReference type="OrthoDB" id="5994at2759"/>
<evidence type="ECO:0000313" key="4">
    <source>
        <dbReference type="Proteomes" id="UP000095009"/>
    </source>
</evidence>
<proteinExistence type="inferred from homology"/>
<dbReference type="SUPFAM" id="SSF141091">
    <property type="entry name" value="L21p-like"/>
    <property type="match status" value="1"/>
</dbReference>
<accession>A0A1E3PL58</accession>
<evidence type="ECO:0000256" key="2">
    <source>
        <dbReference type="ARBA" id="ARBA00044129"/>
    </source>
</evidence>
<comment type="similarity">
    <text evidence="1">Belongs to the bacterial ribosomal protein bL21 family.</text>
</comment>
<dbReference type="InterPro" id="IPR036164">
    <property type="entry name" value="bL21-like_sf"/>
</dbReference>
<dbReference type="GO" id="GO:0003735">
    <property type="term" value="F:structural constituent of ribosome"/>
    <property type="evidence" value="ECO:0007669"/>
    <property type="project" value="EnsemblFungi"/>
</dbReference>
<dbReference type="Pfam" id="PF00829">
    <property type="entry name" value="Ribosomal_L21p"/>
    <property type="match status" value="1"/>
</dbReference>
<keyword evidence="4" id="KW-1185">Reference proteome</keyword>
<dbReference type="PANTHER" id="PTHR21349:SF0">
    <property type="entry name" value="LARGE RIBOSOMAL SUBUNIT PROTEIN BL21M"/>
    <property type="match status" value="1"/>
</dbReference>
<protein>
    <recommendedName>
        <fullName evidence="2">Large ribosomal subunit protein bL21m</fullName>
    </recommendedName>
</protein>
<dbReference type="AlphaFoldDB" id="A0A1E3PL58"/>
<evidence type="ECO:0000256" key="1">
    <source>
        <dbReference type="ARBA" id="ARBA00008563"/>
    </source>
</evidence>
<dbReference type="EMBL" id="KV454409">
    <property type="protein sequence ID" value="ODQ66020.1"/>
    <property type="molecule type" value="Genomic_DNA"/>
</dbReference>
<sequence length="170" mass="19019">MMSFSIRSVLRPFRSIPNNVFSGVTRSSLIFPAYRFNSTLSSNTQNSSNLTQDLAPLKQAPSLAATVFIHTRAYQVTEGDIVRVPANIKEAQVGDVLRLDRVANITSRNHTLSGSPTIDPSVFTIRATVIEKTKTPFTTIKKTKRRCRHTTTTNVKHHQTVLRINQVQIN</sequence>
<name>A0A1E3PL58_9ASCO</name>
<reference evidence="3 4" key="1">
    <citation type="journal article" date="2016" name="Proc. Natl. Acad. Sci. U.S.A.">
        <title>Comparative genomics of biotechnologically important yeasts.</title>
        <authorList>
            <person name="Riley R."/>
            <person name="Haridas S."/>
            <person name="Wolfe K.H."/>
            <person name="Lopes M.R."/>
            <person name="Hittinger C.T."/>
            <person name="Goeker M."/>
            <person name="Salamov A.A."/>
            <person name="Wisecaver J.H."/>
            <person name="Long T.M."/>
            <person name="Calvey C.H."/>
            <person name="Aerts A.L."/>
            <person name="Barry K.W."/>
            <person name="Choi C."/>
            <person name="Clum A."/>
            <person name="Coughlan A.Y."/>
            <person name="Deshpande S."/>
            <person name="Douglass A.P."/>
            <person name="Hanson S.J."/>
            <person name="Klenk H.-P."/>
            <person name="LaButti K.M."/>
            <person name="Lapidus A."/>
            <person name="Lindquist E.A."/>
            <person name="Lipzen A.M."/>
            <person name="Meier-Kolthoff J.P."/>
            <person name="Ohm R.A."/>
            <person name="Otillar R.P."/>
            <person name="Pangilinan J.L."/>
            <person name="Peng Y."/>
            <person name="Rokas A."/>
            <person name="Rosa C.A."/>
            <person name="Scheuner C."/>
            <person name="Sibirny A.A."/>
            <person name="Slot J.C."/>
            <person name="Stielow J.B."/>
            <person name="Sun H."/>
            <person name="Kurtzman C.P."/>
            <person name="Blackwell M."/>
            <person name="Grigoriev I.V."/>
            <person name="Jeffries T.W."/>
        </authorList>
    </citation>
    <scope>NUCLEOTIDE SEQUENCE [LARGE SCALE GENOMIC DNA]</scope>
    <source>
        <strain evidence="3 4">DSM 6958</strain>
    </source>
</reference>
<dbReference type="PANTHER" id="PTHR21349">
    <property type="entry name" value="50S RIBOSOMAL PROTEIN L21"/>
    <property type="match status" value="1"/>
</dbReference>
<dbReference type="Proteomes" id="UP000095009">
    <property type="component" value="Unassembled WGS sequence"/>
</dbReference>
<dbReference type="GO" id="GO:0005762">
    <property type="term" value="C:mitochondrial large ribosomal subunit"/>
    <property type="evidence" value="ECO:0007669"/>
    <property type="project" value="EnsemblFungi"/>
</dbReference>
<dbReference type="STRING" id="857566.A0A1E3PL58"/>